<dbReference type="InterPro" id="IPR001789">
    <property type="entry name" value="Sig_transdc_resp-reg_receiver"/>
</dbReference>
<keyword evidence="4" id="KW-1185">Reference proteome</keyword>
<dbReference type="SMART" id="SM00448">
    <property type="entry name" value="REC"/>
    <property type="match status" value="1"/>
</dbReference>
<feature type="modified residue" description="4-aspartylphosphate" evidence="1">
    <location>
        <position position="73"/>
    </location>
</feature>
<evidence type="ECO:0000313" key="3">
    <source>
        <dbReference type="EMBL" id="RKO69242.1"/>
    </source>
</evidence>
<keyword evidence="1" id="KW-0597">Phosphoprotein</keyword>
<feature type="domain" description="Response regulatory" evidence="2">
    <location>
        <begin position="19"/>
        <end position="141"/>
    </location>
</feature>
<protein>
    <submittedName>
        <fullName evidence="3">Response regulator</fullName>
    </submittedName>
</protein>
<dbReference type="Pfam" id="PF00072">
    <property type="entry name" value="Response_reg"/>
    <property type="match status" value="1"/>
</dbReference>
<organism evidence="3 4">
    <name type="scientific">Sphingobacterium puteale</name>
    <dbReference type="NCBI Taxonomy" id="2420510"/>
    <lineage>
        <taxon>Bacteria</taxon>
        <taxon>Pseudomonadati</taxon>
        <taxon>Bacteroidota</taxon>
        <taxon>Sphingobacteriia</taxon>
        <taxon>Sphingobacteriales</taxon>
        <taxon>Sphingobacteriaceae</taxon>
        <taxon>Sphingobacterium</taxon>
    </lineage>
</organism>
<proteinExistence type="predicted"/>
<evidence type="ECO:0000259" key="2">
    <source>
        <dbReference type="PROSITE" id="PS50110"/>
    </source>
</evidence>
<dbReference type="SUPFAM" id="SSF52172">
    <property type="entry name" value="CheY-like"/>
    <property type="match status" value="1"/>
</dbReference>
<reference evidence="3 4" key="1">
    <citation type="submission" date="2018-10" db="EMBL/GenBank/DDBJ databases">
        <title>Sphingobacterium sp. M05W1-28.</title>
        <authorList>
            <person name="Cai H."/>
        </authorList>
    </citation>
    <scope>NUCLEOTIDE SEQUENCE [LARGE SCALE GENOMIC DNA]</scope>
    <source>
        <strain evidence="3 4">M05W1-28</strain>
    </source>
</reference>
<comment type="caution">
    <text evidence="3">The sequence shown here is derived from an EMBL/GenBank/DDBJ whole genome shotgun (WGS) entry which is preliminary data.</text>
</comment>
<dbReference type="GO" id="GO:0000160">
    <property type="term" value="P:phosphorelay signal transduction system"/>
    <property type="evidence" value="ECO:0007669"/>
    <property type="project" value="InterPro"/>
</dbReference>
<dbReference type="Gene3D" id="3.40.50.2300">
    <property type="match status" value="1"/>
</dbReference>
<dbReference type="Proteomes" id="UP000282423">
    <property type="component" value="Unassembled WGS sequence"/>
</dbReference>
<evidence type="ECO:0000313" key="4">
    <source>
        <dbReference type="Proteomes" id="UP000282423"/>
    </source>
</evidence>
<dbReference type="EMBL" id="RBWS01000022">
    <property type="protein sequence ID" value="RKO69242.1"/>
    <property type="molecule type" value="Genomic_DNA"/>
</dbReference>
<dbReference type="InterPro" id="IPR011006">
    <property type="entry name" value="CheY-like_superfamily"/>
</dbReference>
<accession>A0A420VSD9</accession>
<dbReference type="PROSITE" id="PS50110">
    <property type="entry name" value="RESPONSE_REGULATORY"/>
    <property type="match status" value="1"/>
</dbReference>
<gene>
    <name evidence="3" type="ORF">D7322_23725</name>
</gene>
<name>A0A420VSD9_9SPHI</name>
<sequence length="216" mass="25140">MVQLLRLYYLLRSKSMKVQVLIIEDNLKYKNDTLVWALEDKFDADNVVFEPDPKEALDYIKTNLDKNIIVFLDIQFPKGELDGHEILAEIRKMSELIPVILWSGVNENQEKFSDFINHNAFRFVSKTATLAEIMPIVDDAVSFFENNLDNTIEDWIIQKDGDKDKPVYFTGDGHSYSLNDILNHIRQQTDVGKSFSKKLNQLTIDLLLRNKKRLND</sequence>
<evidence type="ECO:0000256" key="1">
    <source>
        <dbReference type="PROSITE-ProRule" id="PRU00169"/>
    </source>
</evidence>
<dbReference type="AlphaFoldDB" id="A0A420VSD9"/>
<dbReference type="OrthoDB" id="1436171at2"/>